<dbReference type="Proteomes" id="UP000519573">
    <property type="component" value="Unassembled WGS sequence"/>
</dbReference>
<reference evidence="28 29" key="2">
    <citation type="submission" date="2020-03" db="EMBL/GenBank/DDBJ databases">
        <title>Soil Listeria distribution.</title>
        <authorList>
            <person name="Liao J."/>
            <person name="Wiedmann M."/>
        </authorList>
    </citation>
    <scope>NUCLEOTIDE SEQUENCE [LARGE SCALE GENOMIC DNA]</scope>
    <source>
        <strain evidence="26 40">FSL L7-0039</strain>
        <strain evidence="24 39">FSL L7-0149</strain>
        <strain evidence="25 38">FSL L7-0153</strain>
        <strain evidence="22 28">FSL L7-0245</strain>
        <strain evidence="23 32">FSL L7-0259</strain>
        <strain evidence="21 29">FSL L7-0360</strain>
        <strain evidence="20 36">FSL L7-0435</strain>
        <strain evidence="19 31">FSL L7-0978</strain>
        <strain evidence="18 37">FSL L7-1017</strain>
        <strain evidence="17 41">FSL L7-1299</strain>
        <strain evidence="15 33">FSL L7-1387</strain>
        <strain evidence="16 42">FSL L7-1427</strain>
        <strain evidence="14 35">FSL L7-1658</strain>
        <strain evidence="13 43">FSL L7-1681</strain>
        <strain evidence="11 34">FSL L7-1816</strain>
        <strain evidence="12 30">FSL L7-1833</strain>
    </source>
</reference>
<evidence type="ECO:0000313" key="10">
    <source>
        <dbReference type="EMBL" id="KGL39955.1"/>
    </source>
</evidence>
<dbReference type="EMBL" id="JAARRU010000003">
    <property type="protein sequence ID" value="MBC1565816.1"/>
    <property type="molecule type" value="Genomic_DNA"/>
</dbReference>
<evidence type="ECO:0000313" key="26">
    <source>
        <dbReference type="EMBL" id="MBC2311415.1"/>
    </source>
</evidence>
<evidence type="ECO:0000313" key="40">
    <source>
        <dbReference type="Proteomes" id="UP000565628"/>
    </source>
</evidence>
<dbReference type="Proteomes" id="UP000529446">
    <property type="component" value="Unassembled WGS sequence"/>
</dbReference>
<dbReference type="EMBL" id="JAARYY010000007">
    <property type="protein sequence ID" value="MBC2244929.1"/>
    <property type="molecule type" value="Genomic_DNA"/>
</dbReference>
<evidence type="ECO:0000256" key="2">
    <source>
        <dbReference type="ARBA" id="ARBA00022448"/>
    </source>
</evidence>
<sequence length="234" mass="25765">MGKAFDWHLIFDFIPTLLEYLMVTLQVLVYATVIGLILGMILAVIRLFRVPVLSQLVVVFLSFIRGTPMLIQLFLVFYGLPALLLVFGVDISRMAPAYFVIITYALRDGAIFSEIFRSAIKGVDYGQTEAAMSVGMSQAQGFFRIVLPQSASIAFPNVANSVISSLKDTSLAFTIGIMDMMGRGEALIAATAHALEVYIAMSIIYYAVVLILEQLAKVFEKRANRHKAPVVALD</sequence>
<evidence type="ECO:0000256" key="1">
    <source>
        <dbReference type="ARBA" id="ARBA00004651"/>
    </source>
</evidence>
<dbReference type="EMBL" id="JAASWV010000014">
    <property type="protein sequence ID" value="MBC2311415.1"/>
    <property type="molecule type" value="Genomic_DNA"/>
</dbReference>
<dbReference type="EMBL" id="JAARXI010000001">
    <property type="protein sequence ID" value="MBC2115473.1"/>
    <property type="molecule type" value="Genomic_DNA"/>
</dbReference>
<evidence type="ECO:0000256" key="8">
    <source>
        <dbReference type="RuleBase" id="RU363032"/>
    </source>
</evidence>
<evidence type="ECO:0000313" key="27">
    <source>
        <dbReference type="Proteomes" id="UP000029844"/>
    </source>
</evidence>
<evidence type="ECO:0000313" key="24">
    <source>
        <dbReference type="EMBL" id="MBC2240127.1"/>
    </source>
</evidence>
<dbReference type="EMBL" id="JAAROV010000003">
    <property type="protein sequence ID" value="MBC1317553.1"/>
    <property type="molecule type" value="Genomic_DNA"/>
</dbReference>
<dbReference type="InterPro" id="IPR010065">
    <property type="entry name" value="AA_ABC_transptr_permease_3TM"/>
</dbReference>
<evidence type="ECO:0000313" key="15">
    <source>
        <dbReference type="EMBL" id="MBC1562062.1"/>
    </source>
</evidence>
<evidence type="ECO:0000256" key="3">
    <source>
        <dbReference type="ARBA" id="ARBA00022475"/>
    </source>
</evidence>
<evidence type="ECO:0000313" key="16">
    <source>
        <dbReference type="EMBL" id="MBC1565816.1"/>
    </source>
</evidence>
<evidence type="ECO:0000259" key="9">
    <source>
        <dbReference type="PROSITE" id="PS50928"/>
    </source>
</evidence>
<dbReference type="EMBL" id="JAARYD010000002">
    <property type="protein sequence ID" value="MBC2176065.1"/>
    <property type="molecule type" value="Genomic_DNA"/>
</dbReference>
<dbReference type="Proteomes" id="UP000591929">
    <property type="component" value="Unassembled WGS sequence"/>
</dbReference>
<comment type="subcellular location">
    <subcellularLocation>
        <location evidence="1 8">Cell membrane</location>
        <topology evidence="1 8">Multi-pass membrane protein</topology>
    </subcellularLocation>
</comment>
<dbReference type="EMBL" id="JAARWW010000002">
    <property type="protein sequence ID" value="MBC2003001.1"/>
    <property type="molecule type" value="Genomic_DNA"/>
</dbReference>
<evidence type="ECO:0000256" key="7">
    <source>
        <dbReference type="ARBA" id="ARBA00023136"/>
    </source>
</evidence>
<dbReference type="PANTHER" id="PTHR30614">
    <property type="entry name" value="MEMBRANE COMPONENT OF AMINO ACID ABC TRANSPORTER"/>
    <property type="match status" value="1"/>
</dbReference>
<dbReference type="EMBL" id="JAARYH010000003">
    <property type="protein sequence ID" value="MBC2166370.1"/>
    <property type="molecule type" value="Genomic_DNA"/>
</dbReference>
<dbReference type="Proteomes" id="UP000574104">
    <property type="component" value="Unassembled WGS sequence"/>
</dbReference>
<evidence type="ECO:0000313" key="34">
    <source>
        <dbReference type="Proteomes" id="UP000543379"/>
    </source>
</evidence>
<feature type="transmembrane region" description="Helical" evidence="8">
    <location>
        <begin position="20"/>
        <end position="44"/>
    </location>
</feature>
<evidence type="ECO:0000313" key="17">
    <source>
        <dbReference type="EMBL" id="MBC1616011.1"/>
    </source>
</evidence>
<dbReference type="Proteomes" id="UP000544413">
    <property type="component" value="Unassembled WGS sequence"/>
</dbReference>
<dbReference type="Proteomes" id="UP000547643">
    <property type="component" value="Unassembled WGS sequence"/>
</dbReference>
<dbReference type="PROSITE" id="PS50928">
    <property type="entry name" value="ABC_TM1"/>
    <property type="match status" value="1"/>
</dbReference>
<evidence type="ECO:0000313" key="11">
    <source>
        <dbReference type="EMBL" id="MBC1317553.1"/>
    </source>
</evidence>
<reference evidence="10 27" key="1">
    <citation type="submission" date="2014-05" db="EMBL/GenBank/DDBJ databases">
        <title>Novel Listeriaceae from food processing environments.</title>
        <authorList>
            <person name="den Bakker H.C."/>
        </authorList>
    </citation>
    <scope>NUCLEOTIDE SEQUENCE [LARGE SCALE GENOMIC DNA]</scope>
    <source>
        <strain evidence="10 27">FSL A5-0281</strain>
    </source>
</reference>
<evidence type="ECO:0000313" key="12">
    <source>
        <dbReference type="EMBL" id="MBC1333418.1"/>
    </source>
</evidence>
<dbReference type="GO" id="GO:0043190">
    <property type="term" value="C:ATP-binding cassette (ABC) transporter complex"/>
    <property type="evidence" value="ECO:0007669"/>
    <property type="project" value="InterPro"/>
</dbReference>
<evidence type="ECO:0000313" key="25">
    <source>
        <dbReference type="EMBL" id="MBC2244929.1"/>
    </source>
</evidence>
<keyword evidence="2 8" id="KW-0813">Transport</keyword>
<evidence type="ECO:0000313" key="28">
    <source>
        <dbReference type="Proteomes" id="UP000519573"/>
    </source>
</evidence>
<dbReference type="EMBL" id="JAARRW010000003">
    <property type="protein sequence ID" value="MBC1562062.1"/>
    <property type="molecule type" value="Genomic_DNA"/>
</dbReference>
<dbReference type="EMBL" id="JNFA01000025">
    <property type="protein sequence ID" value="KGL39955.1"/>
    <property type="molecule type" value="Genomic_DNA"/>
</dbReference>
<dbReference type="NCBIfam" id="TIGR01726">
    <property type="entry name" value="HEQRo_perm_3TM"/>
    <property type="match status" value="1"/>
</dbReference>
<evidence type="ECO:0000313" key="31">
    <source>
        <dbReference type="Proteomes" id="UP000539064"/>
    </source>
</evidence>
<dbReference type="EMBL" id="JAARUV010000006">
    <property type="protein sequence ID" value="MBC1780192.1"/>
    <property type="molecule type" value="Genomic_DNA"/>
</dbReference>
<evidence type="ECO:0000256" key="4">
    <source>
        <dbReference type="ARBA" id="ARBA00022692"/>
    </source>
</evidence>
<dbReference type="Proteomes" id="UP000541735">
    <property type="component" value="Unassembled WGS sequence"/>
</dbReference>
<evidence type="ECO:0000313" key="36">
    <source>
        <dbReference type="Proteomes" id="UP000546806"/>
    </source>
</evidence>
<evidence type="ECO:0000313" key="13">
    <source>
        <dbReference type="EMBL" id="MBC1372409.1"/>
    </source>
</evidence>
<dbReference type="Proteomes" id="UP000550367">
    <property type="component" value="Unassembled WGS sequence"/>
</dbReference>
<dbReference type="Proteomes" id="UP000539064">
    <property type="component" value="Unassembled WGS sequence"/>
</dbReference>
<dbReference type="Proteomes" id="UP000586951">
    <property type="component" value="Unassembled WGS sequence"/>
</dbReference>
<dbReference type="EMBL" id="JAAROL010000009">
    <property type="protein sequence ID" value="MBC1333418.1"/>
    <property type="molecule type" value="Genomic_DNA"/>
</dbReference>
<evidence type="ECO:0000313" key="43">
    <source>
        <dbReference type="Proteomes" id="UP000591929"/>
    </source>
</evidence>
<evidence type="ECO:0000313" key="35">
    <source>
        <dbReference type="Proteomes" id="UP000544413"/>
    </source>
</evidence>
<dbReference type="AlphaFoldDB" id="A0A099W798"/>
<evidence type="ECO:0000313" key="38">
    <source>
        <dbReference type="Proteomes" id="UP000550367"/>
    </source>
</evidence>
<evidence type="ECO:0000313" key="21">
    <source>
        <dbReference type="EMBL" id="MBC2115473.1"/>
    </source>
</evidence>
<dbReference type="SUPFAM" id="SSF161098">
    <property type="entry name" value="MetI-like"/>
    <property type="match status" value="1"/>
</dbReference>
<evidence type="ECO:0000313" key="30">
    <source>
        <dbReference type="Proteomes" id="UP000532866"/>
    </source>
</evidence>
<dbReference type="GeneID" id="58718251"/>
<dbReference type="STRING" id="1552123.EP57_12920"/>
<gene>
    <name evidence="10" type="ORF">EP57_12920</name>
    <name evidence="12" type="ORF">HB759_15845</name>
    <name evidence="11" type="ORF">HB811_12290</name>
    <name evidence="14" type="ORF">HB836_12695</name>
    <name evidence="13" type="ORF">HB847_08475</name>
    <name evidence="15" type="ORF">HB902_08235</name>
    <name evidence="17" type="ORF">HB904_07420</name>
    <name evidence="16" type="ORF">HB907_10375</name>
    <name evidence="18" type="ORF">HCA46_15205</name>
    <name evidence="19" type="ORF">HCA52_05985</name>
    <name evidence="20" type="ORF">HCA78_04400</name>
    <name evidence="21" type="ORF">HCB06_02470</name>
    <name evidence="25" type="ORF">HCB25_12680</name>
    <name evidence="22" type="ORF">HCB26_07280</name>
    <name evidence="23" type="ORF">HCB27_05535</name>
    <name evidence="24" type="ORF">HCB35_06545</name>
    <name evidence="26" type="ORF">HCJ81_10985</name>
</gene>
<dbReference type="EMBL" id="JAARVG010000004">
    <property type="protein sequence ID" value="MBC1792960.1"/>
    <property type="molecule type" value="Genomic_DNA"/>
</dbReference>
<dbReference type="Gene3D" id="1.10.3720.10">
    <property type="entry name" value="MetI-like"/>
    <property type="match status" value="1"/>
</dbReference>
<evidence type="ECO:0000313" key="22">
    <source>
        <dbReference type="EMBL" id="MBC2166370.1"/>
    </source>
</evidence>
<evidence type="ECO:0000313" key="20">
    <source>
        <dbReference type="EMBL" id="MBC2003001.1"/>
    </source>
</evidence>
<evidence type="ECO:0000313" key="41">
    <source>
        <dbReference type="Proteomes" id="UP000574104"/>
    </source>
</evidence>
<dbReference type="EMBL" id="JAARPT010000007">
    <property type="protein sequence ID" value="MBC1402443.1"/>
    <property type="molecule type" value="Genomic_DNA"/>
</dbReference>
<feature type="domain" description="ABC transmembrane type-1" evidence="9">
    <location>
        <begin position="21"/>
        <end position="216"/>
    </location>
</feature>
<dbReference type="RefSeq" id="WP_036087218.1">
    <property type="nucleotide sequence ID" value="NZ_CBCSHQ010000013.1"/>
</dbReference>
<dbReference type="OrthoDB" id="9805999at2"/>
<keyword evidence="6" id="KW-0346">Stress response</keyword>
<dbReference type="Proteomes" id="UP000532866">
    <property type="component" value="Unassembled WGS sequence"/>
</dbReference>
<dbReference type="Pfam" id="PF00528">
    <property type="entry name" value="BPD_transp_1"/>
    <property type="match status" value="1"/>
</dbReference>
<evidence type="ECO:0000313" key="19">
    <source>
        <dbReference type="EMBL" id="MBC1792960.1"/>
    </source>
</evidence>
<dbReference type="Proteomes" id="UP000565628">
    <property type="component" value="Unassembled WGS sequence"/>
</dbReference>
<name>A0A099W798_9LIST</name>
<accession>A0A099W798</accession>
<dbReference type="InterPro" id="IPR000515">
    <property type="entry name" value="MetI-like"/>
</dbReference>
<dbReference type="InterPro" id="IPR043429">
    <property type="entry name" value="ArtM/GltK/GlnP/TcyL/YhdX-like"/>
</dbReference>
<comment type="similarity">
    <text evidence="8">Belongs to the binding-protein-dependent transport system permease family.</text>
</comment>
<keyword evidence="7 8" id="KW-0472">Membrane</keyword>
<evidence type="ECO:0000313" key="14">
    <source>
        <dbReference type="EMBL" id="MBC1402443.1"/>
    </source>
</evidence>
<dbReference type="EMBL" id="JAARZA010000002">
    <property type="protein sequence ID" value="MBC2240127.1"/>
    <property type="molecule type" value="Genomic_DNA"/>
</dbReference>
<dbReference type="eggNOG" id="COG0765">
    <property type="taxonomic scope" value="Bacteria"/>
</dbReference>
<organism evidence="10 27">
    <name type="scientific">Listeria booriae</name>
    <dbReference type="NCBI Taxonomy" id="1552123"/>
    <lineage>
        <taxon>Bacteria</taxon>
        <taxon>Bacillati</taxon>
        <taxon>Bacillota</taxon>
        <taxon>Bacilli</taxon>
        <taxon>Bacillales</taxon>
        <taxon>Listeriaceae</taxon>
        <taxon>Listeria</taxon>
    </lineage>
</organism>
<keyword evidence="3" id="KW-1003">Cell membrane</keyword>
<protein>
    <submittedName>
        <fullName evidence="11">Amino acid ABC transporter permease</fullName>
    </submittedName>
    <submittedName>
        <fullName evidence="10">Cysteine ABC transporter permease</fullName>
    </submittedName>
</protein>
<evidence type="ECO:0000313" key="33">
    <source>
        <dbReference type="Proteomes" id="UP000541955"/>
    </source>
</evidence>
<dbReference type="Proteomes" id="UP000543379">
    <property type="component" value="Unassembled WGS sequence"/>
</dbReference>
<dbReference type="Proteomes" id="UP000546806">
    <property type="component" value="Unassembled WGS sequence"/>
</dbReference>
<dbReference type="EMBL" id="JAARSH010000004">
    <property type="protein sequence ID" value="MBC1616011.1"/>
    <property type="molecule type" value="Genomic_DNA"/>
</dbReference>
<evidence type="ECO:0000313" key="18">
    <source>
        <dbReference type="EMBL" id="MBC1780192.1"/>
    </source>
</evidence>
<evidence type="ECO:0000313" key="37">
    <source>
        <dbReference type="Proteomes" id="UP000547643"/>
    </source>
</evidence>
<dbReference type="GO" id="GO:0006865">
    <property type="term" value="P:amino acid transport"/>
    <property type="evidence" value="ECO:0007669"/>
    <property type="project" value="TreeGrafter"/>
</dbReference>
<evidence type="ECO:0000313" key="39">
    <source>
        <dbReference type="Proteomes" id="UP000553016"/>
    </source>
</evidence>
<dbReference type="Proteomes" id="UP000553016">
    <property type="component" value="Unassembled WGS sequence"/>
</dbReference>
<dbReference type="EMBL" id="JAARPL010000005">
    <property type="protein sequence ID" value="MBC1372409.1"/>
    <property type="molecule type" value="Genomic_DNA"/>
</dbReference>
<feature type="transmembrane region" description="Helical" evidence="8">
    <location>
        <begin position="187"/>
        <end position="212"/>
    </location>
</feature>
<keyword evidence="27" id="KW-1185">Reference proteome</keyword>
<dbReference type="Proteomes" id="UP000541955">
    <property type="component" value="Unassembled WGS sequence"/>
</dbReference>
<keyword evidence="5 8" id="KW-1133">Transmembrane helix</keyword>
<evidence type="ECO:0000313" key="23">
    <source>
        <dbReference type="EMBL" id="MBC2176065.1"/>
    </source>
</evidence>
<evidence type="ECO:0000313" key="42">
    <source>
        <dbReference type="Proteomes" id="UP000586951"/>
    </source>
</evidence>
<comment type="caution">
    <text evidence="10">The sequence shown here is derived from an EMBL/GenBank/DDBJ whole genome shotgun (WGS) entry which is preliminary data.</text>
</comment>
<evidence type="ECO:0000256" key="6">
    <source>
        <dbReference type="ARBA" id="ARBA00023016"/>
    </source>
</evidence>
<dbReference type="PANTHER" id="PTHR30614:SF45">
    <property type="entry name" value="L-CYSTINE TRANSPORT SYSTEM PERMEASE PROTEIN TCYL"/>
    <property type="match status" value="1"/>
</dbReference>
<evidence type="ECO:0000313" key="29">
    <source>
        <dbReference type="Proteomes" id="UP000529446"/>
    </source>
</evidence>
<dbReference type="InterPro" id="IPR035906">
    <property type="entry name" value="MetI-like_sf"/>
</dbReference>
<proteinExistence type="inferred from homology"/>
<evidence type="ECO:0000256" key="5">
    <source>
        <dbReference type="ARBA" id="ARBA00022989"/>
    </source>
</evidence>
<dbReference type="Proteomes" id="UP000029844">
    <property type="component" value="Unassembled WGS sequence"/>
</dbReference>
<dbReference type="CDD" id="cd06261">
    <property type="entry name" value="TM_PBP2"/>
    <property type="match status" value="1"/>
</dbReference>
<keyword evidence="4 8" id="KW-0812">Transmembrane</keyword>
<evidence type="ECO:0000313" key="32">
    <source>
        <dbReference type="Proteomes" id="UP000541735"/>
    </source>
</evidence>
<dbReference type="GO" id="GO:0022857">
    <property type="term" value="F:transmembrane transporter activity"/>
    <property type="evidence" value="ECO:0007669"/>
    <property type="project" value="InterPro"/>
</dbReference>